<reference evidence="1 2" key="1">
    <citation type="submission" date="2017-09" db="EMBL/GenBank/DDBJ databases">
        <title>Draft genome of Acinetobacter baumannii strain I43, a mercury resistant bacteria.</title>
        <authorList>
            <person name="Siqueira K.A."/>
            <person name="Mello I.S."/>
            <person name="Mendes T.A."/>
            <person name="Soares M.A."/>
        </authorList>
    </citation>
    <scope>NUCLEOTIDE SEQUENCE [LARGE SCALE GENOMIC DNA]</scope>
    <source>
        <strain evidence="1 2">I43</strain>
    </source>
</reference>
<dbReference type="EMBL" id="NXDV01000006">
    <property type="protein sequence ID" value="PHQ02889.1"/>
    <property type="molecule type" value="Genomic_DNA"/>
</dbReference>
<evidence type="ECO:0000313" key="2">
    <source>
        <dbReference type="Proteomes" id="UP000223291"/>
    </source>
</evidence>
<comment type="caution">
    <text evidence="1">The sequence shown here is derived from an EMBL/GenBank/DDBJ whole genome shotgun (WGS) entry which is preliminary data.</text>
</comment>
<accession>A0AAX0TVH1</accession>
<name>A0AAX0TVH1_ACIBA</name>
<gene>
    <name evidence="1" type="ORF">CPI82_09775</name>
</gene>
<dbReference type="RefSeq" id="WP_001100269.1">
    <property type="nucleotide sequence ID" value="NZ_CAUZGN010000004.1"/>
</dbReference>
<dbReference type="AlphaFoldDB" id="A0AAX0TVH1"/>
<protein>
    <submittedName>
        <fullName evidence="1">Uncharacterized protein</fullName>
    </submittedName>
</protein>
<evidence type="ECO:0000313" key="1">
    <source>
        <dbReference type="EMBL" id="PHQ02889.1"/>
    </source>
</evidence>
<organism evidence="1 2">
    <name type="scientific">Acinetobacter baumannii</name>
    <dbReference type="NCBI Taxonomy" id="470"/>
    <lineage>
        <taxon>Bacteria</taxon>
        <taxon>Pseudomonadati</taxon>
        <taxon>Pseudomonadota</taxon>
        <taxon>Gammaproteobacteria</taxon>
        <taxon>Moraxellales</taxon>
        <taxon>Moraxellaceae</taxon>
        <taxon>Acinetobacter</taxon>
        <taxon>Acinetobacter calcoaceticus/baumannii complex</taxon>
    </lineage>
</organism>
<sequence>MNVEQETILLAVNDLKKIAEVLRKHKEFQLAEIIDEYIKNSSALENPSNQDFPVDLYKVVNTSFNLLKLMEILEKVFNDF</sequence>
<dbReference type="Proteomes" id="UP000223291">
    <property type="component" value="Unassembled WGS sequence"/>
</dbReference>
<proteinExistence type="predicted"/>